<sequence length="142" mass="15343">MFVWPSSFQAEFRFSCRAANPGIFKIDGHRGERARQRVALLHNHPSSSAAFCPYGEHGCEVSCKHDPSDAMPAQEGPDVGAGTTGGVNISTWGDTGWSRTMGVVDSSTWKGWDCASLRGVSKPLACAHEQLVHDTKDSPPAW</sequence>
<evidence type="ECO:0000313" key="2">
    <source>
        <dbReference type="EMBL" id="CAD9538757.1"/>
    </source>
</evidence>
<dbReference type="AlphaFoldDB" id="A0A7S2NH60"/>
<evidence type="ECO:0000256" key="1">
    <source>
        <dbReference type="SAM" id="MobiDB-lite"/>
    </source>
</evidence>
<reference evidence="2" key="1">
    <citation type="submission" date="2021-01" db="EMBL/GenBank/DDBJ databases">
        <authorList>
            <person name="Corre E."/>
            <person name="Pelletier E."/>
            <person name="Niang G."/>
            <person name="Scheremetjew M."/>
            <person name="Finn R."/>
            <person name="Kale V."/>
            <person name="Holt S."/>
            <person name="Cochrane G."/>
            <person name="Meng A."/>
            <person name="Brown T."/>
            <person name="Cohen L."/>
        </authorList>
    </citation>
    <scope>NUCLEOTIDE SEQUENCE</scope>
    <source>
        <strain evidence="2">UTEX LB 985</strain>
    </source>
</reference>
<dbReference type="EMBL" id="HBGU01074718">
    <property type="protein sequence ID" value="CAD9538757.1"/>
    <property type="molecule type" value="Transcribed_RNA"/>
</dbReference>
<protein>
    <submittedName>
        <fullName evidence="2">Uncharacterized protein</fullName>
    </submittedName>
</protein>
<organism evidence="2">
    <name type="scientific">Haptolina brevifila</name>
    <dbReference type="NCBI Taxonomy" id="156173"/>
    <lineage>
        <taxon>Eukaryota</taxon>
        <taxon>Haptista</taxon>
        <taxon>Haptophyta</taxon>
        <taxon>Prymnesiophyceae</taxon>
        <taxon>Prymnesiales</taxon>
        <taxon>Prymnesiaceae</taxon>
        <taxon>Haptolina</taxon>
    </lineage>
</organism>
<accession>A0A7S2NH60</accession>
<gene>
    <name evidence="2" type="ORF">CBRE1094_LOCUS40714</name>
</gene>
<name>A0A7S2NH60_9EUKA</name>
<feature type="region of interest" description="Disordered" evidence="1">
    <location>
        <begin position="72"/>
        <end position="93"/>
    </location>
</feature>
<proteinExistence type="predicted"/>